<evidence type="ECO:0000259" key="1">
    <source>
        <dbReference type="Pfam" id="PF09643"/>
    </source>
</evidence>
<dbReference type="STRING" id="1230341.AAV35_012785"/>
<dbReference type="eggNOG" id="ENOG502ZJZQ">
    <property type="taxonomic scope" value="Bacteria"/>
</dbReference>
<organism evidence="3 4">
    <name type="scientific">Salimicrobium jeotgali</name>
    <dbReference type="NCBI Taxonomy" id="1230341"/>
    <lineage>
        <taxon>Bacteria</taxon>
        <taxon>Bacillati</taxon>
        <taxon>Bacillota</taxon>
        <taxon>Bacilli</taxon>
        <taxon>Bacillales</taxon>
        <taxon>Bacillaceae</taxon>
        <taxon>Salimicrobium</taxon>
    </lineage>
</organism>
<evidence type="ECO:0000313" key="5">
    <source>
        <dbReference type="Proteomes" id="UP000092654"/>
    </source>
</evidence>
<dbReference type="EMBL" id="AMPQ01000045">
    <property type="protein sequence ID" value="EKE30469.1"/>
    <property type="molecule type" value="Genomic_DNA"/>
</dbReference>
<dbReference type="Proteomes" id="UP000092654">
    <property type="component" value="Chromosome"/>
</dbReference>
<dbReference type="EMBL" id="CP011361">
    <property type="protein sequence ID" value="AKG05817.2"/>
    <property type="molecule type" value="Genomic_DNA"/>
</dbReference>
<dbReference type="OrthoDB" id="1809393at2"/>
<dbReference type="KEGG" id="sje:AAV35_012785"/>
<dbReference type="InterPro" id="IPR019096">
    <property type="entry name" value="YopX_protein"/>
</dbReference>
<dbReference type="Proteomes" id="UP000011746">
    <property type="component" value="Unassembled WGS sequence"/>
</dbReference>
<gene>
    <name evidence="2" type="ORF">AAV35_012785</name>
    <name evidence="3" type="ORF">MJ3_13549</name>
</gene>
<accession>K2GJ18</accession>
<dbReference type="Pfam" id="PF09643">
    <property type="entry name" value="YopX"/>
    <property type="match status" value="1"/>
</dbReference>
<reference evidence="5" key="2">
    <citation type="submission" date="2015-06" db="EMBL/GenBank/DDBJ databases">
        <title>Salimicrobium jeotgali MJ3, isolated from Myulchi jeot, a traditional Korean fermented seafood.</title>
        <authorList>
            <person name="Kim K.H."/>
            <person name="Jeon C.O."/>
            <person name="Jin H.M."/>
        </authorList>
    </citation>
    <scope>NUCLEOTIDE SEQUENCE [LARGE SCALE GENOMIC DNA]</scope>
    <source>
        <strain evidence="5">MJ3</strain>
    </source>
</reference>
<evidence type="ECO:0000313" key="3">
    <source>
        <dbReference type="EMBL" id="EKE30469.1"/>
    </source>
</evidence>
<sequence>MKTAHFRVFDPITKEMYYVGEDGVSIVFGSAGWRLYVEGNPVTIEDEGELMMFTGLHDRNEVPIFEGDIVEAWSQGLKGIFEVKWRQGGSPSYILYPAWQIGEDWSLHGTESADGNYYDTVEIVGNIHEQEGDQ</sequence>
<dbReference type="RefSeq" id="WP_008592640.1">
    <property type="nucleotide sequence ID" value="NZ_AMPQ01000045.1"/>
</dbReference>
<dbReference type="AlphaFoldDB" id="K2GJ18"/>
<keyword evidence="4" id="KW-1185">Reference proteome</keyword>
<reference evidence="2" key="3">
    <citation type="submission" date="2016-11" db="EMBL/GenBank/DDBJ databases">
        <title>Salimicrobium jeotgali MJ3, isolated from Myulchi jeot, a traditional Korean fermented seafood.</title>
        <authorList>
            <person name="Kim K.H."/>
            <person name="Jeon C.O."/>
            <person name="Jin H.M."/>
        </authorList>
    </citation>
    <scope>NUCLEOTIDE SEQUENCE</scope>
    <source>
        <strain evidence="2">MJ3</strain>
    </source>
</reference>
<name>K2GJ18_9BACI</name>
<proteinExistence type="predicted"/>
<protein>
    <recommendedName>
        <fullName evidence="1">YopX protein domain-containing protein</fullName>
    </recommendedName>
</protein>
<evidence type="ECO:0000313" key="4">
    <source>
        <dbReference type="Proteomes" id="UP000011746"/>
    </source>
</evidence>
<reference evidence="3 4" key="1">
    <citation type="journal article" date="2012" name="J. Bacteriol.">
        <title>Draft Genome Sequence of Salimicrobium sp. Strain MJ3, Isolated from Myulchi-Jeot, Korean Fermented Seafood.</title>
        <authorList>
            <person name="Lee S.H."/>
            <person name="Jung J.Y."/>
            <person name="Jeon C.O."/>
        </authorList>
    </citation>
    <scope>NUCLEOTIDE SEQUENCE [LARGE SCALE GENOMIC DNA]</scope>
    <source>
        <strain evidence="3 4">MJ3</strain>
    </source>
</reference>
<dbReference type="Gene3D" id="2.30.30.290">
    <property type="entry name" value="YopX-like domains"/>
    <property type="match status" value="1"/>
</dbReference>
<evidence type="ECO:0000313" key="2">
    <source>
        <dbReference type="EMBL" id="AKG05817.2"/>
    </source>
</evidence>
<feature type="domain" description="YopX protein" evidence="1">
    <location>
        <begin position="6"/>
        <end position="130"/>
    </location>
</feature>
<dbReference type="InterPro" id="IPR023385">
    <property type="entry name" value="YopX-like_C"/>
</dbReference>
<dbReference type="SUPFAM" id="SSF159006">
    <property type="entry name" value="YopX-like"/>
    <property type="match status" value="1"/>
</dbReference>